<evidence type="ECO:0000313" key="13">
    <source>
        <dbReference type="EMBL" id="TFY67202.1"/>
    </source>
</evidence>
<dbReference type="STRING" id="34475.A0A4Y9YY49"/>
<organism evidence="13 14">
    <name type="scientific">Rhodofomes roseus</name>
    <dbReference type="NCBI Taxonomy" id="34475"/>
    <lineage>
        <taxon>Eukaryota</taxon>
        <taxon>Fungi</taxon>
        <taxon>Dikarya</taxon>
        <taxon>Basidiomycota</taxon>
        <taxon>Agaricomycotina</taxon>
        <taxon>Agaricomycetes</taxon>
        <taxon>Polyporales</taxon>
        <taxon>Rhodofomes</taxon>
    </lineage>
</organism>
<keyword evidence="4 12" id="KW-0349">Heme</keyword>
<dbReference type="Pfam" id="PF00067">
    <property type="entry name" value="p450"/>
    <property type="match status" value="1"/>
</dbReference>
<keyword evidence="5" id="KW-0812">Transmembrane</keyword>
<evidence type="ECO:0000256" key="8">
    <source>
        <dbReference type="ARBA" id="ARBA00023002"/>
    </source>
</evidence>
<proteinExistence type="inferred from homology"/>
<evidence type="ECO:0000256" key="12">
    <source>
        <dbReference type="RuleBase" id="RU000461"/>
    </source>
</evidence>
<name>A0A4Y9YY49_9APHY</name>
<keyword evidence="6 12" id="KW-0479">Metal-binding</keyword>
<dbReference type="InterPro" id="IPR036396">
    <property type="entry name" value="Cyt_P450_sf"/>
</dbReference>
<evidence type="ECO:0000256" key="3">
    <source>
        <dbReference type="ARBA" id="ARBA00010617"/>
    </source>
</evidence>
<accession>A0A4Y9YY49</accession>
<keyword evidence="11" id="KW-0472">Membrane</keyword>
<keyword evidence="8 12" id="KW-0560">Oxidoreductase</keyword>
<dbReference type="Proteomes" id="UP000298390">
    <property type="component" value="Unassembled WGS sequence"/>
</dbReference>
<evidence type="ECO:0000256" key="9">
    <source>
        <dbReference type="ARBA" id="ARBA00023004"/>
    </source>
</evidence>
<keyword evidence="10 12" id="KW-0503">Monooxygenase</keyword>
<dbReference type="PANTHER" id="PTHR46300">
    <property type="entry name" value="P450, PUTATIVE (EUROFUNG)-RELATED-RELATED"/>
    <property type="match status" value="1"/>
</dbReference>
<comment type="caution">
    <text evidence="13">The sequence shown here is derived from an EMBL/GenBank/DDBJ whole genome shotgun (WGS) entry which is preliminary data.</text>
</comment>
<keyword evidence="7" id="KW-1133">Transmembrane helix</keyword>
<dbReference type="GO" id="GO:0004497">
    <property type="term" value="F:monooxygenase activity"/>
    <property type="evidence" value="ECO:0007669"/>
    <property type="project" value="UniProtKB-KW"/>
</dbReference>
<evidence type="ECO:0000256" key="11">
    <source>
        <dbReference type="ARBA" id="ARBA00023136"/>
    </source>
</evidence>
<gene>
    <name evidence="13" type="ORF">EVJ58_g1776</name>
</gene>
<dbReference type="GO" id="GO:0016705">
    <property type="term" value="F:oxidoreductase activity, acting on paired donors, with incorporation or reduction of molecular oxygen"/>
    <property type="evidence" value="ECO:0007669"/>
    <property type="project" value="InterPro"/>
</dbReference>
<evidence type="ECO:0000313" key="14">
    <source>
        <dbReference type="Proteomes" id="UP000298390"/>
    </source>
</evidence>
<dbReference type="GO" id="GO:0016020">
    <property type="term" value="C:membrane"/>
    <property type="evidence" value="ECO:0007669"/>
    <property type="project" value="UniProtKB-SubCell"/>
</dbReference>
<sequence>MRDPSLYPNPEVVDPERYLHNSDKNINPDPRTFAFGYGRRVCPGQILAEDTFYLTAANILASFDVSDAVSLDGSKPKWGGGIVSKPLPFNCTIKPRTSSL</sequence>
<comment type="similarity">
    <text evidence="3 12">Belongs to the cytochrome P450 family.</text>
</comment>
<keyword evidence="9 12" id="KW-0408">Iron</keyword>
<dbReference type="GO" id="GO:0005506">
    <property type="term" value="F:iron ion binding"/>
    <property type="evidence" value="ECO:0007669"/>
    <property type="project" value="InterPro"/>
</dbReference>
<evidence type="ECO:0000256" key="7">
    <source>
        <dbReference type="ARBA" id="ARBA00022989"/>
    </source>
</evidence>
<dbReference type="EMBL" id="SEKV01000060">
    <property type="protein sequence ID" value="TFY67202.1"/>
    <property type="molecule type" value="Genomic_DNA"/>
</dbReference>
<evidence type="ECO:0000256" key="10">
    <source>
        <dbReference type="ARBA" id="ARBA00023033"/>
    </source>
</evidence>
<dbReference type="InterPro" id="IPR001128">
    <property type="entry name" value="Cyt_P450"/>
</dbReference>
<evidence type="ECO:0000256" key="4">
    <source>
        <dbReference type="ARBA" id="ARBA00022617"/>
    </source>
</evidence>
<protein>
    <recommendedName>
        <fullName evidence="15">Cytochrome P450</fullName>
    </recommendedName>
</protein>
<dbReference type="SUPFAM" id="SSF48264">
    <property type="entry name" value="Cytochrome P450"/>
    <property type="match status" value="1"/>
</dbReference>
<evidence type="ECO:0000256" key="1">
    <source>
        <dbReference type="ARBA" id="ARBA00001971"/>
    </source>
</evidence>
<evidence type="ECO:0000256" key="2">
    <source>
        <dbReference type="ARBA" id="ARBA00004167"/>
    </source>
</evidence>
<reference evidence="13 14" key="1">
    <citation type="submission" date="2019-01" db="EMBL/GenBank/DDBJ databases">
        <title>Genome sequencing of the rare red list fungi Fomitopsis rosea.</title>
        <authorList>
            <person name="Buettner E."/>
            <person name="Kellner H."/>
        </authorList>
    </citation>
    <scope>NUCLEOTIDE SEQUENCE [LARGE SCALE GENOMIC DNA]</scope>
    <source>
        <strain evidence="13 14">DSM 105464</strain>
    </source>
</reference>
<dbReference type="PROSITE" id="PS00086">
    <property type="entry name" value="CYTOCHROME_P450"/>
    <property type="match status" value="1"/>
</dbReference>
<dbReference type="InterPro" id="IPR017972">
    <property type="entry name" value="Cyt_P450_CS"/>
</dbReference>
<evidence type="ECO:0000256" key="6">
    <source>
        <dbReference type="ARBA" id="ARBA00022723"/>
    </source>
</evidence>
<evidence type="ECO:0000256" key="5">
    <source>
        <dbReference type="ARBA" id="ARBA00022692"/>
    </source>
</evidence>
<dbReference type="InterPro" id="IPR050364">
    <property type="entry name" value="Cytochrome_P450_fung"/>
</dbReference>
<evidence type="ECO:0008006" key="15">
    <source>
        <dbReference type="Google" id="ProtNLM"/>
    </source>
</evidence>
<dbReference type="GO" id="GO:0020037">
    <property type="term" value="F:heme binding"/>
    <property type="evidence" value="ECO:0007669"/>
    <property type="project" value="InterPro"/>
</dbReference>
<comment type="subcellular location">
    <subcellularLocation>
        <location evidence="2">Membrane</location>
        <topology evidence="2">Single-pass membrane protein</topology>
    </subcellularLocation>
</comment>
<comment type="cofactor">
    <cofactor evidence="1">
        <name>heme</name>
        <dbReference type="ChEBI" id="CHEBI:30413"/>
    </cofactor>
</comment>
<dbReference type="AlphaFoldDB" id="A0A4Y9YY49"/>
<dbReference type="PANTHER" id="PTHR46300:SF7">
    <property type="entry name" value="P450, PUTATIVE (EUROFUNG)-RELATED"/>
    <property type="match status" value="1"/>
</dbReference>
<dbReference type="Gene3D" id="1.10.630.10">
    <property type="entry name" value="Cytochrome P450"/>
    <property type="match status" value="1"/>
</dbReference>